<evidence type="ECO:0000313" key="1">
    <source>
        <dbReference type="EMBL" id="ATA83239.1"/>
    </source>
</evidence>
<dbReference type="Proteomes" id="UP000249902">
    <property type="component" value="Unassembled WGS sequence"/>
</dbReference>
<dbReference type="AlphaFoldDB" id="A0AAX2I753"/>
<evidence type="ECO:0000313" key="2">
    <source>
        <dbReference type="EMBL" id="SQA74201.1"/>
    </source>
</evidence>
<proteinExistence type="predicted"/>
<protein>
    <submittedName>
        <fullName evidence="2">Uncharacterized protein</fullName>
    </submittedName>
</protein>
<reference evidence="2 4" key="3">
    <citation type="submission" date="2018-06" db="EMBL/GenBank/DDBJ databases">
        <authorList>
            <consortium name="Pathogen Informatics"/>
            <person name="Doyle S."/>
        </authorList>
    </citation>
    <scope>NUCLEOTIDE SEQUENCE [LARGE SCALE GENOMIC DNA]</scope>
    <source>
        <strain evidence="2 4">NCTC11653</strain>
    </source>
</reference>
<reference evidence="3" key="2">
    <citation type="submission" date="2017-06" db="EMBL/GenBank/DDBJ databases">
        <title>Capnocytophaga spp. assemblies.</title>
        <authorList>
            <person name="Gulvik C.A."/>
        </authorList>
    </citation>
    <scope>NUCLEOTIDE SEQUENCE [LARGE SCALE GENOMIC DNA]</scope>
    <source>
        <strain evidence="3">KC1668</strain>
    </source>
</reference>
<name>A0AAX2I753_CAPSP</name>
<sequence length="76" mass="8841">MVQIISYQREGATVKEGMQVSVFDFDSDENNNPDNLLADGIVVLNETGTYTNTKWLMKVLPNEKYRKYYWVSDTKK</sequence>
<accession>A0AAX2I753</accession>
<evidence type="ECO:0000313" key="4">
    <source>
        <dbReference type="Proteomes" id="UP000249902"/>
    </source>
</evidence>
<dbReference type="RefSeq" id="WP_081450861.1">
    <property type="nucleotide sequence ID" value="NZ_CP022385.1"/>
</dbReference>
<keyword evidence="3" id="KW-1185">Reference proteome</keyword>
<dbReference type="Proteomes" id="UP000217301">
    <property type="component" value="Chromosome"/>
</dbReference>
<dbReference type="EMBL" id="CP022385">
    <property type="protein sequence ID" value="ATA83239.1"/>
    <property type="molecule type" value="Genomic_DNA"/>
</dbReference>
<evidence type="ECO:0000313" key="3">
    <source>
        <dbReference type="Proteomes" id="UP000217301"/>
    </source>
</evidence>
<organism evidence="2 4">
    <name type="scientific">Capnocytophaga sputigena</name>
    <dbReference type="NCBI Taxonomy" id="1019"/>
    <lineage>
        <taxon>Bacteria</taxon>
        <taxon>Pseudomonadati</taxon>
        <taxon>Bacteroidota</taxon>
        <taxon>Flavobacteriia</taxon>
        <taxon>Flavobacteriales</taxon>
        <taxon>Flavobacteriaceae</taxon>
        <taxon>Capnocytophaga</taxon>
    </lineage>
</organism>
<dbReference type="EMBL" id="UAVP01000003">
    <property type="protein sequence ID" value="SQA74201.1"/>
    <property type="molecule type" value="Genomic_DNA"/>
</dbReference>
<gene>
    <name evidence="1" type="ORF">CGC55_01410</name>
    <name evidence="2" type="ORF">NCTC11653_00079</name>
</gene>
<dbReference type="KEGG" id="cspu:CGC55_01410"/>
<reference evidence="1" key="1">
    <citation type="journal article" date="2017" name="Genome Announc.">
        <title>Twelve Complete Reference Genomes of Clinical Isolates in the Capnocytophaga Genus.</title>
        <authorList>
            <person name="Villarma A."/>
            <person name="Gulvik C.A."/>
            <person name="Rowe L.A."/>
            <person name="Sheth M."/>
            <person name="Juieng P."/>
            <person name="Nicholson A.C."/>
            <person name="Loparev V.N."/>
            <person name="McQuiston J.R."/>
        </authorList>
    </citation>
    <scope>NUCLEOTIDE SEQUENCE</scope>
    <source>
        <strain evidence="1">KC1668</strain>
    </source>
</reference>